<feature type="domain" description="EamA" evidence="7">
    <location>
        <begin position="419"/>
        <end position="520"/>
    </location>
</feature>
<feature type="transmembrane region" description="Helical" evidence="6">
    <location>
        <begin position="248"/>
        <end position="273"/>
    </location>
</feature>
<organism evidence="8 9">
    <name type="scientific">Linum tenue</name>
    <dbReference type="NCBI Taxonomy" id="586396"/>
    <lineage>
        <taxon>Eukaryota</taxon>
        <taxon>Viridiplantae</taxon>
        <taxon>Streptophyta</taxon>
        <taxon>Embryophyta</taxon>
        <taxon>Tracheophyta</taxon>
        <taxon>Spermatophyta</taxon>
        <taxon>Magnoliopsida</taxon>
        <taxon>eudicotyledons</taxon>
        <taxon>Gunneridae</taxon>
        <taxon>Pentapetalae</taxon>
        <taxon>rosids</taxon>
        <taxon>fabids</taxon>
        <taxon>Malpighiales</taxon>
        <taxon>Linaceae</taxon>
        <taxon>Linum</taxon>
    </lineage>
</organism>
<dbReference type="GO" id="GO:0016020">
    <property type="term" value="C:membrane"/>
    <property type="evidence" value="ECO:0007669"/>
    <property type="project" value="UniProtKB-SubCell"/>
</dbReference>
<comment type="caution">
    <text evidence="8">The sequence shown here is derived from an EMBL/GenBank/DDBJ whole genome shotgun (WGS) entry which is preliminary data.</text>
</comment>
<feature type="transmembrane region" description="Helical" evidence="6">
    <location>
        <begin position="190"/>
        <end position="210"/>
    </location>
</feature>
<reference evidence="8" key="1">
    <citation type="submission" date="2022-08" db="EMBL/GenBank/DDBJ databases">
        <authorList>
            <person name="Gutierrez-Valencia J."/>
        </authorList>
    </citation>
    <scope>NUCLEOTIDE SEQUENCE</scope>
</reference>
<evidence type="ECO:0000256" key="4">
    <source>
        <dbReference type="ARBA" id="ARBA00022989"/>
    </source>
</evidence>
<feature type="transmembrane region" description="Helical" evidence="6">
    <location>
        <begin position="43"/>
        <end position="62"/>
    </location>
</feature>
<sequence length="539" mass="58030">MTGGYYFHRDVLPFVAMVSLNIINVGINTLFKAATVEGMSNHVFVAYDYAIASLVLLPAPFLSKRSSVLPPLSSSVVCKIGLLGLIGSSSQIMVYTGINYSSPTLASAIGNLTPAFTFLFAVICRMERVAIRRSSSQAKILGTIVAIAGAFVVTLYKGPPIFASESPSPTKLNYQSSLLQSSTATTQGHWVLGGMCLTVKYILDPLWYIVVTQIMKEYPAEFTVIFFYNVIVCIITSVFALITEGTTSSAWIFSSSTAIASVFCSGVLGSCLSNGVDAWVLRLKGPVFVSSFKPFAMIVSVAMGVTLLGDILHLGSLIGAITIAIGFYMLMWGKAKEEDDNTIPQRNSNHVSSPLEPQSNEKFVPNLMKERMLEAGGRALPAAEWAGWCKSWSPEKKDDVGLLFPKRCAAVSGHGRLNIISVGISTLFKAATMEGMSNNVFVAYDYAIASLILIPAPFLSKRSSVLPPLSSSIMCKIGLLGLIGSSAQIILYTGINYSSPTLASAIGNLSPAFTFLFAVICRYHFFLNPSSRCRICEKP</sequence>
<feature type="transmembrane region" description="Helical" evidence="6">
    <location>
        <begin position="222"/>
        <end position="242"/>
    </location>
</feature>
<dbReference type="SUPFAM" id="SSF103481">
    <property type="entry name" value="Multidrug resistance efflux transporter EmrE"/>
    <property type="match status" value="2"/>
</dbReference>
<comment type="similarity">
    <text evidence="2">Belongs to the drug/metabolite transporter (DMT) superfamily. Plant drug/metabolite exporter (P-DME) (TC 2.A.7.4) family.</text>
</comment>
<evidence type="ECO:0000313" key="8">
    <source>
        <dbReference type="EMBL" id="CAI0455879.1"/>
    </source>
</evidence>
<feature type="transmembrane region" description="Helical" evidence="6">
    <location>
        <begin position="285"/>
        <end position="305"/>
    </location>
</feature>
<evidence type="ECO:0000256" key="6">
    <source>
        <dbReference type="SAM" id="Phobius"/>
    </source>
</evidence>
<evidence type="ECO:0000256" key="5">
    <source>
        <dbReference type="ARBA" id="ARBA00023136"/>
    </source>
</evidence>
<feature type="transmembrane region" description="Helical" evidence="6">
    <location>
        <begin position="311"/>
        <end position="331"/>
    </location>
</feature>
<feature type="transmembrane region" description="Helical" evidence="6">
    <location>
        <begin position="12"/>
        <end position="31"/>
    </location>
</feature>
<feature type="transmembrane region" description="Helical" evidence="6">
    <location>
        <begin position="477"/>
        <end position="495"/>
    </location>
</feature>
<feature type="domain" description="EamA" evidence="7">
    <location>
        <begin position="20"/>
        <end position="154"/>
    </location>
</feature>
<gene>
    <name evidence="8" type="ORF">LITE_LOCUS32540</name>
</gene>
<dbReference type="InterPro" id="IPR000620">
    <property type="entry name" value="EamA_dom"/>
</dbReference>
<dbReference type="InterPro" id="IPR037185">
    <property type="entry name" value="EmrE-like"/>
</dbReference>
<evidence type="ECO:0000313" key="9">
    <source>
        <dbReference type="Proteomes" id="UP001154282"/>
    </source>
</evidence>
<dbReference type="Pfam" id="PF00892">
    <property type="entry name" value="EamA"/>
    <property type="match status" value="2"/>
</dbReference>
<proteinExistence type="inferred from homology"/>
<evidence type="ECO:0000256" key="2">
    <source>
        <dbReference type="ARBA" id="ARBA00007635"/>
    </source>
</evidence>
<dbReference type="AlphaFoldDB" id="A0AAV0NBA5"/>
<protein>
    <recommendedName>
        <fullName evidence="7">EamA domain-containing protein</fullName>
    </recommendedName>
</protein>
<dbReference type="PANTHER" id="PTHR31218">
    <property type="entry name" value="WAT1-RELATED PROTEIN"/>
    <property type="match status" value="1"/>
</dbReference>
<keyword evidence="9" id="KW-1185">Reference proteome</keyword>
<accession>A0AAV0NBA5</accession>
<evidence type="ECO:0000256" key="1">
    <source>
        <dbReference type="ARBA" id="ARBA00004141"/>
    </source>
</evidence>
<dbReference type="GO" id="GO:0022857">
    <property type="term" value="F:transmembrane transporter activity"/>
    <property type="evidence" value="ECO:0007669"/>
    <property type="project" value="InterPro"/>
</dbReference>
<evidence type="ECO:0000259" key="7">
    <source>
        <dbReference type="Pfam" id="PF00892"/>
    </source>
</evidence>
<keyword evidence="3 6" id="KW-0812">Transmembrane</keyword>
<feature type="transmembrane region" description="Helical" evidence="6">
    <location>
        <begin position="138"/>
        <end position="156"/>
    </location>
</feature>
<feature type="transmembrane region" description="Helical" evidence="6">
    <location>
        <begin position="501"/>
        <end position="525"/>
    </location>
</feature>
<keyword evidence="5 6" id="KW-0472">Membrane</keyword>
<evidence type="ECO:0000256" key="3">
    <source>
        <dbReference type="ARBA" id="ARBA00022692"/>
    </source>
</evidence>
<name>A0AAV0NBA5_9ROSI</name>
<keyword evidence="4 6" id="KW-1133">Transmembrane helix</keyword>
<comment type="subcellular location">
    <subcellularLocation>
        <location evidence="1">Membrane</location>
        <topology evidence="1">Multi-pass membrane protein</topology>
    </subcellularLocation>
</comment>
<dbReference type="InterPro" id="IPR030184">
    <property type="entry name" value="WAT1-related"/>
</dbReference>
<dbReference type="Proteomes" id="UP001154282">
    <property type="component" value="Unassembled WGS sequence"/>
</dbReference>
<feature type="transmembrane region" description="Helical" evidence="6">
    <location>
        <begin position="74"/>
        <end position="98"/>
    </location>
</feature>
<feature type="transmembrane region" description="Helical" evidence="6">
    <location>
        <begin position="104"/>
        <end position="126"/>
    </location>
</feature>
<dbReference type="EMBL" id="CAMGYJ010000008">
    <property type="protein sequence ID" value="CAI0455879.1"/>
    <property type="molecule type" value="Genomic_DNA"/>
</dbReference>